<dbReference type="EMBL" id="HBUF01559171">
    <property type="protein sequence ID" value="CAG6761441.1"/>
    <property type="molecule type" value="Transcribed_RNA"/>
</dbReference>
<dbReference type="EMBL" id="HBUF01251765">
    <property type="protein sequence ID" value="CAG6680267.1"/>
    <property type="molecule type" value="Transcribed_RNA"/>
</dbReference>
<dbReference type="AlphaFoldDB" id="A0A8D8X1I4"/>
<dbReference type="EMBL" id="HBUF01251764">
    <property type="protein sequence ID" value="CAG6680266.1"/>
    <property type="molecule type" value="Transcribed_RNA"/>
</dbReference>
<protein>
    <submittedName>
        <fullName evidence="1">Uncharacterized protein</fullName>
    </submittedName>
</protein>
<accession>A0A8D8X1I4</accession>
<proteinExistence type="predicted"/>
<dbReference type="EMBL" id="HBUF01559172">
    <property type="protein sequence ID" value="CAG6761442.1"/>
    <property type="molecule type" value="Transcribed_RNA"/>
</dbReference>
<dbReference type="EMBL" id="HBUF01559173">
    <property type="protein sequence ID" value="CAG6761443.1"/>
    <property type="molecule type" value="Transcribed_RNA"/>
</dbReference>
<dbReference type="EMBL" id="HBUF01347445">
    <property type="protein sequence ID" value="CAG6710786.1"/>
    <property type="molecule type" value="Transcribed_RNA"/>
</dbReference>
<name>A0A8D8X1I4_9HEMI</name>
<evidence type="ECO:0000313" key="1">
    <source>
        <dbReference type="EMBL" id="CAG6680267.1"/>
    </source>
</evidence>
<reference evidence="1" key="1">
    <citation type="submission" date="2021-05" db="EMBL/GenBank/DDBJ databases">
        <authorList>
            <person name="Alioto T."/>
            <person name="Alioto T."/>
            <person name="Gomez Garrido J."/>
        </authorList>
    </citation>
    <scope>NUCLEOTIDE SEQUENCE</scope>
</reference>
<dbReference type="EMBL" id="HBUF01347444">
    <property type="protein sequence ID" value="CAG6710785.1"/>
    <property type="molecule type" value="Transcribed_RNA"/>
</dbReference>
<organism evidence="1">
    <name type="scientific">Cacopsylla melanoneura</name>
    <dbReference type="NCBI Taxonomy" id="428564"/>
    <lineage>
        <taxon>Eukaryota</taxon>
        <taxon>Metazoa</taxon>
        <taxon>Ecdysozoa</taxon>
        <taxon>Arthropoda</taxon>
        <taxon>Hexapoda</taxon>
        <taxon>Insecta</taxon>
        <taxon>Pterygota</taxon>
        <taxon>Neoptera</taxon>
        <taxon>Paraneoptera</taxon>
        <taxon>Hemiptera</taxon>
        <taxon>Sternorrhyncha</taxon>
        <taxon>Psylloidea</taxon>
        <taxon>Psyllidae</taxon>
        <taxon>Psyllinae</taxon>
        <taxon>Cacopsylla</taxon>
    </lineage>
</organism>
<sequence>MCSIVSLETRHPPQLHLISVLHSLIPCRVRRCRCICLGPLPNVVALQSHACRRWRRFCVPKFLAHLRQHFDIRIQSCLHLQCSRAFHRQSHLIRCQHLVGYWQ</sequence>